<dbReference type="AlphaFoldDB" id="A0A7M5WW98"/>
<evidence type="ECO:0000313" key="5">
    <source>
        <dbReference type="Proteomes" id="UP000594262"/>
    </source>
</evidence>
<feature type="compositionally biased region" description="Polar residues" evidence="2">
    <location>
        <begin position="57"/>
        <end position="79"/>
    </location>
</feature>
<feature type="region of interest" description="Disordered" evidence="2">
    <location>
        <begin position="284"/>
        <end position="337"/>
    </location>
</feature>
<sequence>DIEKQVLFFYIIDFIESEKSNKAEEKKAKIEASNIAGRELMEKVDGPNITKGIFSPVKSSEGSQSKNNGNSNHNATQPCFSPDESPKITNNIPAGIKPFFSPEDCLRIQTSMNNPVVKQKQQYSLTTRLPDQNSQEKIFFEVEETMTKVSTKELPKHPTPEVNDNSPEYLTLKPLKRCSNCQSVEDRLEEAKALIEKQRSKLELFETLVKDLVMVTDSFKSSVEDTSCGTNYVPETGSHGRCEDHLVGVKKVNTAHKINKELAATPRSSVSTMTKHAKDFTVTPLSGASTMTKPAKQLLRNTPNNVTKDTFDTKSSQESDDFQQSSQGSNFEKNQRHELDNIRNIKLPYTTTLVFSRKEIDDLRWKSKSFEDWSKLIGALVDLSFTDEELVGCSAQGGENRSTGERKVALSPAIIGDIIVHGQKKFPGLKKSQIVKCIIQKICSAKRRLDKQQKKQPTADS</sequence>
<dbReference type="Proteomes" id="UP000594262">
    <property type="component" value="Unplaced"/>
</dbReference>
<reference evidence="4" key="1">
    <citation type="submission" date="2021-01" db="UniProtKB">
        <authorList>
            <consortium name="EnsemblMetazoa"/>
        </authorList>
    </citation>
    <scope>IDENTIFICATION</scope>
</reference>
<dbReference type="InterPro" id="IPR018379">
    <property type="entry name" value="BEN_domain"/>
</dbReference>
<evidence type="ECO:0000256" key="1">
    <source>
        <dbReference type="SAM" id="Coils"/>
    </source>
</evidence>
<dbReference type="Gene3D" id="1.10.10.2590">
    <property type="entry name" value="BEN domain"/>
    <property type="match status" value="1"/>
</dbReference>
<name>A0A7M5WW98_9CNID</name>
<dbReference type="PROSITE" id="PS51457">
    <property type="entry name" value="BEN"/>
    <property type="match status" value="1"/>
</dbReference>
<feature type="region of interest" description="Disordered" evidence="2">
    <location>
        <begin position="46"/>
        <end position="83"/>
    </location>
</feature>
<protein>
    <recommendedName>
        <fullName evidence="3">BEN domain-containing protein</fullName>
    </recommendedName>
</protein>
<organism evidence="4 5">
    <name type="scientific">Clytia hemisphaerica</name>
    <dbReference type="NCBI Taxonomy" id="252671"/>
    <lineage>
        <taxon>Eukaryota</taxon>
        <taxon>Metazoa</taxon>
        <taxon>Cnidaria</taxon>
        <taxon>Hydrozoa</taxon>
        <taxon>Hydroidolina</taxon>
        <taxon>Leptothecata</taxon>
        <taxon>Obeliida</taxon>
        <taxon>Clytiidae</taxon>
        <taxon>Clytia</taxon>
    </lineage>
</organism>
<dbReference type="SMART" id="SM01025">
    <property type="entry name" value="BEN"/>
    <property type="match status" value="1"/>
</dbReference>
<evidence type="ECO:0000259" key="3">
    <source>
        <dbReference type="PROSITE" id="PS51457"/>
    </source>
</evidence>
<accession>A0A7M5WW98</accession>
<feature type="compositionally biased region" description="Polar residues" evidence="2">
    <location>
        <begin position="299"/>
        <end position="308"/>
    </location>
</feature>
<feature type="domain" description="BEN" evidence="3">
    <location>
        <begin position="342"/>
        <end position="449"/>
    </location>
</feature>
<proteinExistence type="predicted"/>
<evidence type="ECO:0000313" key="4">
    <source>
        <dbReference type="EnsemblMetazoa" id="CLYHEMP014104.1"/>
    </source>
</evidence>
<evidence type="ECO:0000256" key="2">
    <source>
        <dbReference type="SAM" id="MobiDB-lite"/>
    </source>
</evidence>
<keyword evidence="1" id="KW-0175">Coiled coil</keyword>
<dbReference type="GO" id="GO:0003677">
    <property type="term" value="F:DNA binding"/>
    <property type="evidence" value="ECO:0007669"/>
    <property type="project" value="InterPro"/>
</dbReference>
<keyword evidence="5" id="KW-1185">Reference proteome</keyword>
<dbReference type="EnsemblMetazoa" id="CLYHEMT014104.1">
    <property type="protein sequence ID" value="CLYHEMP014104.1"/>
    <property type="gene ID" value="CLYHEMG014104"/>
</dbReference>
<feature type="coiled-coil region" evidence="1">
    <location>
        <begin position="181"/>
        <end position="208"/>
    </location>
</feature>